<reference evidence="4" key="1">
    <citation type="journal article" date="2019" name="Int. J. Syst. Evol. Microbiol.">
        <title>The Global Catalogue of Microorganisms (GCM) 10K type strain sequencing project: providing services to taxonomists for standard genome sequencing and annotation.</title>
        <authorList>
            <consortium name="The Broad Institute Genomics Platform"/>
            <consortium name="The Broad Institute Genome Sequencing Center for Infectious Disease"/>
            <person name="Wu L."/>
            <person name="Ma J."/>
        </authorList>
    </citation>
    <scope>NUCLEOTIDE SEQUENCE [LARGE SCALE GENOMIC DNA]</scope>
    <source>
        <strain evidence="4">GH52</strain>
    </source>
</reference>
<protein>
    <submittedName>
        <fullName evidence="3">RHS repeat domain-containing protein</fullName>
    </submittedName>
</protein>
<evidence type="ECO:0000256" key="1">
    <source>
        <dbReference type="ARBA" id="ARBA00022737"/>
    </source>
</evidence>
<comment type="caution">
    <text evidence="3">The sequence shown here is derived from an EMBL/GenBank/DDBJ whole genome shotgun (WGS) entry which is preliminary data.</text>
</comment>
<dbReference type="RefSeq" id="WP_377770290.1">
    <property type="nucleotide sequence ID" value="NZ_JBHUHO010000014.1"/>
</dbReference>
<dbReference type="PANTHER" id="PTHR32305">
    <property type="match status" value="1"/>
</dbReference>
<organism evidence="3 4">
    <name type="scientific">Paenibacillus yanchengensis</name>
    <dbReference type="NCBI Taxonomy" id="2035833"/>
    <lineage>
        <taxon>Bacteria</taxon>
        <taxon>Bacillati</taxon>
        <taxon>Bacillota</taxon>
        <taxon>Bacilli</taxon>
        <taxon>Bacillales</taxon>
        <taxon>Paenibacillaceae</taxon>
        <taxon>Paenibacillus</taxon>
    </lineage>
</organism>
<evidence type="ECO:0000313" key="3">
    <source>
        <dbReference type="EMBL" id="MFD2115260.1"/>
    </source>
</evidence>
<gene>
    <name evidence="3" type="ORF">ACFSJH_05865</name>
</gene>
<evidence type="ECO:0000259" key="2">
    <source>
        <dbReference type="Pfam" id="PF25023"/>
    </source>
</evidence>
<evidence type="ECO:0000313" key="4">
    <source>
        <dbReference type="Proteomes" id="UP001597362"/>
    </source>
</evidence>
<dbReference type="PANTHER" id="PTHR32305:SF17">
    <property type="entry name" value="TRNA NUCLEASE WAPA"/>
    <property type="match status" value="1"/>
</dbReference>
<keyword evidence="4" id="KW-1185">Reference proteome</keyword>
<sequence length="135" mass="15603">MLETAAGEKGYYMVNGHGDVTGITDTEGELINEYTYDIWGKPLEHSETIEQSFRYSGEYWDEETNLQYLRVRWYDSSIGRFINENTYEGEIINPLTFNLYVYTANIPLRYVDPNGHCFNEFLGKKQSSSLELGIG</sequence>
<feature type="domain" description="Teneurin-like YD-shell" evidence="2">
    <location>
        <begin position="6"/>
        <end position="107"/>
    </location>
</feature>
<proteinExistence type="predicted"/>
<dbReference type="Proteomes" id="UP001597362">
    <property type="component" value="Unassembled WGS sequence"/>
</dbReference>
<dbReference type="Pfam" id="PF25023">
    <property type="entry name" value="TEN_YD-shell"/>
    <property type="match status" value="1"/>
</dbReference>
<dbReference type="InterPro" id="IPR022385">
    <property type="entry name" value="Rhs_assc_core"/>
</dbReference>
<accession>A0ABW4YI39</accession>
<dbReference type="InterPro" id="IPR050708">
    <property type="entry name" value="T6SS_VgrG/RHS"/>
</dbReference>
<dbReference type="Gene3D" id="2.180.10.10">
    <property type="entry name" value="RHS repeat-associated core"/>
    <property type="match status" value="1"/>
</dbReference>
<keyword evidence="1" id="KW-0677">Repeat</keyword>
<dbReference type="NCBIfam" id="TIGR03696">
    <property type="entry name" value="Rhs_assc_core"/>
    <property type="match status" value="1"/>
</dbReference>
<dbReference type="EMBL" id="JBHUHO010000014">
    <property type="protein sequence ID" value="MFD2115260.1"/>
    <property type="molecule type" value="Genomic_DNA"/>
</dbReference>
<name>A0ABW4YI39_9BACL</name>
<dbReference type="InterPro" id="IPR056823">
    <property type="entry name" value="TEN-like_YD-shell"/>
</dbReference>